<dbReference type="GO" id="GO:0005634">
    <property type="term" value="C:nucleus"/>
    <property type="evidence" value="ECO:0007669"/>
    <property type="project" value="TreeGrafter"/>
</dbReference>
<evidence type="ECO:0000256" key="4">
    <source>
        <dbReference type="ARBA" id="ARBA00023242"/>
    </source>
</evidence>
<dbReference type="Gene3D" id="1.10.10.60">
    <property type="entry name" value="Homeodomain-like"/>
    <property type="match status" value="1"/>
</dbReference>
<dbReference type="OrthoDB" id="10028342at2759"/>
<comment type="caution">
    <text evidence="7">The sequence shown here is derived from an EMBL/GenBank/DDBJ whole genome shotgun (WGS) entry which is preliminary data.</text>
</comment>
<dbReference type="InterPro" id="IPR009057">
    <property type="entry name" value="Homeodomain-like_sf"/>
</dbReference>
<dbReference type="AlphaFoldDB" id="A0A8E0VMD7"/>
<dbReference type="Proteomes" id="UP000728185">
    <property type="component" value="Unassembled WGS sequence"/>
</dbReference>
<keyword evidence="4" id="KW-0539">Nucleus</keyword>
<feature type="domain" description="HTH psq-type" evidence="6">
    <location>
        <begin position="334"/>
        <end position="372"/>
    </location>
</feature>
<name>A0A8E0VMD7_9TREM</name>
<protein>
    <submittedName>
        <fullName evidence="7">Mushroom body large-type Kenyon cell-specific protein 1</fullName>
    </submittedName>
</protein>
<keyword evidence="1" id="KW-0805">Transcription regulation</keyword>
<dbReference type="GO" id="GO:0006357">
    <property type="term" value="P:regulation of transcription by RNA polymerase II"/>
    <property type="evidence" value="ECO:0007669"/>
    <property type="project" value="TreeGrafter"/>
</dbReference>
<evidence type="ECO:0000256" key="1">
    <source>
        <dbReference type="ARBA" id="ARBA00023015"/>
    </source>
</evidence>
<evidence type="ECO:0000259" key="6">
    <source>
        <dbReference type="Pfam" id="PF05225"/>
    </source>
</evidence>
<proteinExistence type="predicted"/>
<evidence type="ECO:0000256" key="3">
    <source>
        <dbReference type="ARBA" id="ARBA00023163"/>
    </source>
</evidence>
<keyword evidence="3" id="KW-0804">Transcription</keyword>
<dbReference type="Pfam" id="PF05225">
    <property type="entry name" value="HTH_psq"/>
    <property type="match status" value="1"/>
</dbReference>
<gene>
    <name evidence="7" type="ORF">FBUS_08777</name>
</gene>
<dbReference type="SUPFAM" id="SSF46689">
    <property type="entry name" value="Homeodomain-like"/>
    <property type="match status" value="1"/>
</dbReference>
<accession>A0A8E0VMD7</accession>
<dbReference type="InterPro" id="IPR007889">
    <property type="entry name" value="HTH_Psq"/>
</dbReference>
<dbReference type="EMBL" id="LUCM01002389">
    <property type="protein sequence ID" value="KAA0197420.1"/>
    <property type="molecule type" value="Genomic_DNA"/>
</dbReference>
<dbReference type="GO" id="GO:0003677">
    <property type="term" value="F:DNA binding"/>
    <property type="evidence" value="ECO:0007669"/>
    <property type="project" value="UniProtKB-KW"/>
</dbReference>
<evidence type="ECO:0000256" key="2">
    <source>
        <dbReference type="ARBA" id="ARBA00023125"/>
    </source>
</evidence>
<keyword evidence="2" id="KW-0238">DNA-binding</keyword>
<keyword evidence="8" id="KW-1185">Reference proteome</keyword>
<reference evidence="7" key="1">
    <citation type="submission" date="2019-05" db="EMBL/GenBank/DDBJ databases">
        <title>Annotation for the trematode Fasciolopsis buski.</title>
        <authorList>
            <person name="Choi Y.-J."/>
        </authorList>
    </citation>
    <scope>NUCLEOTIDE SEQUENCE</scope>
    <source>
        <strain evidence="7">HT</strain>
        <tissue evidence="7">Whole worm</tissue>
    </source>
</reference>
<evidence type="ECO:0000313" key="8">
    <source>
        <dbReference type="Proteomes" id="UP000728185"/>
    </source>
</evidence>
<sequence>MRAMKSFYSFGSTVKWNHERNESLEYRPTIVKSVEFNPESKTIFDRAGLSSYADQWINHCQLNPKKPMMPKFPMSSVYCKDFLGDNPRGLRKSPANCWGRPVPLDARVESNLDEPLDLSLKSSPVYSRVCSSNSIKNSDRGQTTLSFRGGFAQIYLTSNDFCINSSTSRQKVSPQANGTNSPNSSGALLDGVNSDLGFWKGFTTASSEMDQLDYYMRIWRNLYSQSFRTAFRDYQPSGLVSSHTVLPELYTHYLHQHYRAATCSSQSANREKSPSKDIPAVCLYKFNRTRRLMNCYPTTMNKTGSRQTVEMATLPAAKNSVESSDLKPSRRPYTETELAAAVRAICFDRLGTRRAASVYGIPRSTLRNKICKLNELKRREEERLGGKSIVMADFLHSLIRTPSIETKTPIFCTWSGSSPLFSHTKKAPQTMGDDPECLLKIATDVASIFQVNCRKSYGSQSLNEMRYTFGSRFSSRIPASRAGRASVGSRKGIDLHLLMKSKAGKSQNLEMKYKSRPDPTVTNRPCQFYRSKPGSPVPSPQGQILAGFAPSSSSAFNPVTKSYVQPDSESRQPICTS</sequence>
<dbReference type="PANTHER" id="PTHR21545">
    <property type="entry name" value="TRANSCRIPTION FACTOR MLR1/2"/>
    <property type="match status" value="1"/>
</dbReference>
<evidence type="ECO:0000313" key="7">
    <source>
        <dbReference type="EMBL" id="KAA0197420.1"/>
    </source>
</evidence>
<evidence type="ECO:0000256" key="5">
    <source>
        <dbReference type="SAM" id="MobiDB-lite"/>
    </source>
</evidence>
<dbReference type="PANTHER" id="PTHR21545:SF13">
    <property type="entry name" value="ECDYSONE-INDUCED PROTEIN 93F, ISOFORM C"/>
    <property type="match status" value="1"/>
</dbReference>
<feature type="compositionally biased region" description="Polar residues" evidence="5">
    <location>
        <begin position="550"/>
        <end position="577"/>
    </location>
</feature>
<feature type="region of interest" description="Disordered" evidence="5">
    <location>
        <begin position="548"/>
        <end position="577"/>
    </location>
</feature>
<organism evidence="7 8">
    <name type="scientific">Fasciolopsis buskii</name>
    <dbReference type="NCBI Taxonomy" id="27845"/>
    <lineage>
        <taxon>Eukaryota</taxon>
        <taxon>Metazoa</taxon>
        <taxon>Spiralia</taxon>
        <taxon>Lophotrochozoa</taxon>
        <taxon>Platyhelminthes</taxon>
        <taxon>Trematoda</taxon>
        <taxon>Digenea</taxon>
        <taxon>Plagiorchiida</taxon>
        <taxon>Echinostomata</taxon>
        <taxon>Echinostomatoidea</taxon>
        <taxon>Fasciolidae</taxon>
        <taxon>Fasciolopsis</taxon>
    </lineage>
</organism>